<feature type="transmembrane region" description="Helical" evidence="1">
    <location>
        <begin position="119"/>
        <end position="137"/>
    </location>
</feature>
<dbReference type="PATRIC" id="fig|136857.5.peg.1181"/>
<sequence length="324" mass="34570">MPLTMEGLWKAYERPSKGNVSTNTIHPAPMSQSPLTIAANIVRGALIGMAELVPGISGGTVALVVGIYERALHNGNALLRRKFSQVDWFFLAAVGVGMVTAVFTMSTVMHTFVEENTEYARGLFLGMVTVSIWVPLAMMDPRDVRKRGWVLGLVFVLAAALSFFATGFTSAPQTNPSLIVIFLAASIAICALVLPGISGSFFLMAVGLYSPVMGAISDRNWTVILTFAAGALLGIILFIRLLTKAMERYRSLTLTVMAGLMLGSLRALWPWQSPDAELLAPGDNLLPIVGLAVLGGAIVLAFIIADRVASARSDSDVVSETQPN</sequence>
<dbReference type="STRING" id="136857.CTEST_05945"/>
<reference evidence="3" key="2">
    <citation type="submission" date="2015-05" db="EMBL/GenBank/DDBJ databases">
        <title>Complete genome sequence of Corynebacterium testudinoris DSM 44614, recovered from necrotic lesions in the mouth of a tortoise.</title>
        <authorList>
            <person name="Ruckert C."/>
            <person name="Albersmeier A."/>
            <person name="Winkler A."/>
            <person name="Tauch A."/>
        </authorList>
    </citation>
    <scope>NUCLEOTIDE SEQUENCE [LARGE SCALE GENOMIC DNA]</scope>
    <source>
        <strain evidence="3">DSM 44614</strain>
    </source>
</reference>
<protein>
    <submittedName>
        <fullName evidence="2">Putative membrane protein</fullName>
    </submittedName>
</protein>
<name>A0A0G3HBV6_9CORY</name>
<feature type="transmembrane region" description="Helical" evidence="1">
    <location>
        <begin position="177"/>
        <end position="194"/>
    </location>
</feature>
<dbReference type="PANTHER" id="PTHR37308:SF1">
    <property type="entry name" value="POLYPRENYL-PHOSPHATE TRANSPORTER"/>
    <property type="match status" value="1"/>
</dbReference>
<dbReference type="PANTHER" id="PTHR37308">
    <property type="entry name" value="INTEGRAL MEMBRANE PROTEIN"/>
    <property type="match status" value="1"/>
</dbReference>
<dbReference type="AlphaFoldDB" id="A0A0G3HBV6"/>
<feature type="transmembrane region" description="Helical" evidence="1">
    <location>
        <begin position="254"/>
        <end position="272"/>
    </location>
</feature>
<keyword evidence="1" id="KW-0472">Membrane</keyword>
<feature type="transmembrane region" description="Helical" evidence="1">
    <location>
        <begin position="223"/>
        <end position="242"/>
    </location>
</feature>
<feature type="transmembrane region" description="Helical" evidence="1">
    <location>
        <begin position="45"/>
        <end position="68"/>
    </location>
</feature>
<dbReference type="KEGG" id="cted:CTEST_05945"/>
<keyword evidence="3" id="KW-1185">Reference proteome</keyword>
<proteinExistence type="predicted"/>
<organism evidence="2 3">
    <name type="scientific">Corynebacterium testudinoris</name>
    <dbReference type="NCBI Taxonomy" id="136857"/>
    <lineage>
        <taxon>Bacteria</taxon>
        <taxon>Bacillati</taxon>
        <taxon>Actinomycetota</taxon>
        <taxon>Actinomycetes</taxon>
        <taxon>Mycobacteriales</taxon>
        <taxon>Corynebacteriaceae</taxon>
        <taxon>Corynebacterium</taxon>
    </lineage>
</organism>
<evidence type="ECO:0000256" key="1">
    <source>
        <dbReference type="SAM" id="Phobius"/>
    </source>
</evidence>
<accession>A0A0G3HBV6</accession>
<feature type="transmembrane region" description="Helical" evidence="1">
    <location>
        <begin position="88"/>
        <end position="113"/>
    </location>
</feature>
<evidence type="ECO:0000313" key="3">
    <source>
        <dbReference type="Proteomes" id="UP000035540"/>
    </source>
</evidence>
<dbReference type="Pfam" id="PF04018">
    <property type="entry name" value="VCA0040-like"/>
    <property type="match status" value="1"/>
</dbReference>
<keyword evidence="1" id="KW-0812">Transmembrane</keyword>
<gene>
    <name evidence="2" type="ORF">CTEST_05945</name>
</gene>
<keyword evidence="1" id="KW-1133">Transmembrane helix</keyword>
<evidence type="ECO:0000313" key="2">
    <source>
        <dbReference type="EMBL" id="AKK08632.1"/>
    </source>
</evidence>
<dbReference type="InterPro" id="IPR007163">
    <property type="entry name" value="VCA0040-like"/>
</dbReference>
<reference evidence="2 3" key="1">
    <citation type="journal article" date="2015" name="Genome Announc.">
        <title>Complete Genome Sequence of the Type Strain Corynebacterium testudinoris DSM 44614, Recovered from Necrotic Lesions in the Mouth of a Tortoise.</title>
        <authorList>
            <person name="Ruckert C."/>
            <person name="Kriete M."/>
            <person name="Jaenicke S."/>
            <person name="Winkler A."/>
            <person name="Tauch A."/>
        </authorList>
    </citation>
    <scope>NUCLEOTIDE SEQUENCE [LARGE SCALE GENOMIC DNA]</scope>
    <source>
        <strain evidence="2 3">DSM 44614</strain>
    </source>
</reference>
<feature type="transmembrane region" description="Helical" evidence="1">
    <location>
        <begin position="284"/>
        <end position="305"/>
    </location>
</feature>
<feature type="transmembrane region" description="Helical" evidence="1">
    <location>
        <begin position="149"/>
        <end position="171"/>
    </location>
</feature>
<dbReference type="EMBL" id="CP011545">
    <property type="protein sequence ID" value="AKK08632.1"/>
    <property type="molecule type" value="Genomic_DNA"/>
</dbReference>
<dbReference type="Proteomes" id="UP000035540">
    <property type="component" value="Chromosome"/>
</dbReference>